<dbReference type="InterPro" id="IPR008984">
    <property type="entry name" value="SMAD_FHA_dom_sf"/>
</dbReference>
<comment type="caution">
    <text evidence="3">The sequence shown here is derived from an EMBL/GenBank/DDBJ whole genome shotgun (WGS) entry which is preliminary data.</text>
</comment>
<name>A0AAV5LXN7_9ROSI</name>
<protein>
    <recommendedName>
        <fullName evidence="2">FHA domain-containing protein</fullName>
    </recommendedName>
</protein>
<reference evidence="3 4" key="1">
    <citation type="journal article" date="2021" name="Commun. Biol.">
        <title>The genome of Shorea leprosula (Dipterocarpaceae) highlights the ecological relevance of drought in aseasonal tropical rainforests.</title>
        <authorList>
            <person name="Ng K.K.S."/>
            <person name="Kobayashi M.J."/>
            <person name="Fawcett J.A."/>
            <person name="Hatakeyama M."/>
            <person name="Paape T."/>
            <person name="Ng C.H."/>
            <person name="Ang C.C."/>
            <person name="Tnah L.H."/>
            <person name="Lee C.T."/>
            <person name="Nishiyama T."/>
            <person name="Sese J."/>
            <person name="O'Brien M.J."/>
            <person name="Copetti D."/>
            <person name="Mohd Noor M.I."/>
            <person name="Ong R.C."/>
            <person name="Putra M."/>
            <person name="Sireger I.Z."/>
            <person name="Indrioko S."/>
            <person name="Kosugi Y."/>
            <person name="Izuno A."/>
            <person name="Isagi Y."/>
            <person name="Lee S.L."/>
            <person name="Shimizu K.K."/>
        </authorList>
    </citation>
    <scope>NUCLEOTIDE SEQUENCE [LARGE SCALE GENOMIC DNA]</scope>
    <source>
        <strain evidence="3">214</strain>
    </source>
</reference>
<evidence type="ECO:0000256" key="1">
    <source>
        <dbReference type="SAM" id="Coils"/>
    </source>
</evidence>
<dbReference type="InterPro" id="IPR000253">
    <property type="entry name" value="FHA_dom"/>
</dbReference>
<evidence type="ECO:0000313" key="4">
    <source>
        <dbReference type="Proteomes" id="UP001054252"/>
    </source>
</evidence>
<gene>
    <name evidence="3" type="ORF">SLEP1_g49707</name>
</gene>
<proteinExistence type="predicted"/>
<evidence type="ECO:0000259" key="2">
    <source>
        <dbReference type="PROSITE" id="PS50006"/>
    </source>
</evidence>
<dbReference type="PANTHER" id="PTHR23308">
    <property type="entry name" value="NUCLEAR INHIBITOR OF PROTEIN PHOSPHATASE-1"/>
    <property type="match status" value="1"/>
</dbReference>
<dbReference type="InterPro" id="IPR050923">
    <property type="entry name" value="Cell_Proc_Reg/RNA_Proc"/>
</dbReference>
<keyword evidence="1" id="KW-0175">Coiled coil</keyword>
<evidence type="ECO:0000313" key="3">
    <source>
        <dbReference type="EMBL" id="GKV42289.1"/>
    </source>
</evidence>
<dbReference type="PROSITE" id="PS50006">
    <property type="entry name" value="FHA_DOMAIN"/>
    <property type="match status" value="1"/>
</dbReference>
<dbReference type="SMART" id="SM00240">
    <property type="entry name" value="FHA"/>
    <property type="match status" value="1"/>
</dbReference>
<accession>A0AAV5LXN7</accession>
<dbReference type="Gene3D" id="2.60.200.20">
    <property type="match status" value="1"/>
</dbReference>
<keyword evidence="4" id="KW-1185">Reference proteome</keyword>
<dbReference type="Pfam" id="PF00498">
    <property type="entry name" value="FHA"/>
    <property type="match status" value="1"/>
</dbReference>
<organism evidence="3 4">
    <name type="scientific">Rubroshorea leprosula</name>
    <dbReference type="NCBI Taxonomy" id="152421"/>
    <lineage>
        <taxon>Eukaryota</taxon>
        <taxon>Viridiplantae</taxon>
        <taxon>Streptophyta</taxon>
        <taxon>Embryophyta</taxon>
        <taxon>Tracheophyta</taxon>
        <taxon>Spermatophyta</taxon>
        <taxon>Magnoliopsida</taxon>
        <taxon>eudicotyledons</taxon>
        <taxon>Gunneridae</taxon>
        <taxon>Pentapetalae</taxon>
        <taxon>rosids</taxon>
        <taxon>malvids</taxon>
        <taxon>Malvales</taxon>
        <taxon>Dipterocarpaceae</taxon>
        <taxon>Rubroshorea</taxon>
    </lineage>
</organism>
<dbReference type="SUPFAM" id="SSF49879">
    <property type="entry name" value="SMAD/FHA domain"/>
    <property type="match status" value="1"/>
</dbReference>
<dbReference type="EMBL" id="BPVZ01000157">
    <property type="protein sequence ID" value="GKV42289.1"/>
    <property type="molecule type" value="Genomic_DNA"/>
</dbReference>
<sequence length="352" mass="39492">MDPPPIKLIMLGGPRKGETLEFQSGAAVKVGRVVRGNTVAIKDAGISTKHLVIEPVSRKWILRDLGSSNGTFLNSNAIPTDTPSDLRDGDVIKLGEYSSIEIKIGEPQECDLVENQAKGAGEELESRRRNPPRRARVLKGQHENLVNYAPLVEKVAGNPDNEAKKGRGRGRKKLPNLVEEFDRKEAKAEGKEVIKVEEEEEKVKEHNCKGKENLREEVHEKEINLLGNDQNEVKIDEQHVEKMNCEDKNLSEEIDGKDGNLGAKDGINVVEEQQKLGNGDVGQEAGVNESCSRVDVDLEKMKLGEWFDFLEIHLPKQIIEQTEKMIEEMRRKAERVHDYLMEQKKEGKVAEG</sequence>
<feature type="domain" description="FHA" evidence="2">
    <location>
        <begin position="28"/>
        <end position="78"/>
    </location>
</feature>
<dbReference type="Proteomes" id="UP001054252">
    <property type="component" value="Unassembled WGS sequence"/>
</dbReference>
<feature type="coiled-coil region" evidence="1">
    <location>
        <begin position="319"/>
        <end position="346"/>
    </location>
</feature>
<dbReference type="AlphaFoldDB" id="A0AAV5LXN7"/>